<dbReference type="PANTHER" id="PTHR14159:SF0">
    <property type="entry name" value="ATAXIN-3-RELATED"/>
    <property type="match status" value="1"/>
</dbReference>
<dbReference type="GO" id="GO:0006508">
    <property type="term" value="P:proteolysis"/>
    <property type="evidence" value="ECO:0007669"/>
    <property type="project" value="UniProtKB-KW"/>
</dbReference>
<evidence type="ECO:0000256" key="7">
    <source>
        <dbReference type="ARBA" id="ARBA00022807"/>
    </source>
</evidence>
<organism evidence="13 14">
    <name type="scientific">Ditylenchus dipsaci</name>
    <dbReference type="NCBI Taxonomy" id="166011"/>
    <lineage>
        <taxon>Eukaryota</taxon>
        <taxon>Metazoa</taxon>
        <taxon>Ecdysozoa</taxon>
        <taxon>Nematoda</taxon>
        <taxon>Chromadorea</taxon>
        <taxon>Rhabditida</taxon>
        <taxon>Tylenchina</taxon>
        <taxon>Tylenchomorpha</taxon>
        <taxon>Sphaerularioidea</taxon>
        <taxon>Anguinidae</taxon>
        <taxon>Anguininae</taxon>
        <taxon>Ditylenchus</taxon>
    </lineage>
</organism>
<dbReference type="PROSITE" id="PS50957">
    <property type="entry name" value="JOSEPHIN"/>
    <property type="match status" value="1"/>
</dbReference>
<dbReference type="GO" id="GO:0005634">
    <property type="term" value="C:nucleus"/>
    <property type="evidence" value="ECO:0007669"/>
    <property type="project" value="UniProtKB-SubCell"/>
</dbReference>
<keyword evidence="7" id="KW-0788">Thiol protease</keyword>
<protein>
    <recommendedName>
        <fullName evidence="3">ubiquitinyl hydrolase 1</fullName>
        <ecNumber evidence="3">3.4.19.12</ecNumber>
    </recommendedName>
</protein>
<evidence type="ECO:0000256" key="6">
    <source>
        <dbReference type="ARBA" id="ARBA00022801"/>
    </source>
</evidence>
<evidence type="ECO:0000256" key="9">
    <source>
        <dbReference type="ARBA" id="ARBA00023163"/>
    </source>
</evidence>
<feature type="domain" description="Josephin" evidence="12">
    <location>
        <begin position="1"/>
        <end position="158"/>
    </location>
</feature>
<comment type="catalytic activity">
    <reaction evidence="1">
        <text>Thiol-dependent hydrolysis of ester, thioester, amide, peptide and isopeptide bonds formed by the C-terminal Gly of ubiquitin (a 76-residue protein attached to proteins as an intracellular targeting signal).</text>
        <dbReference type="EC" id="3.4.19.12"/>
    </reaction>
</comment>
<evidence type="ECO:0000313" key="14">
    <source>
        <dbReference type="WBParaSite" id="jg19407"/>
    </source>
</evidence>
<accession>A0A915DH54</accession>
<dbReference type="Gene3D" id="3.90.70.40">
    <property type="match status" value="1"/>
</dbReference>
<evidence type="ECO:0000256" key="1">
    <source>
        <dbReference type="ARBA" id="ARBA00000707"/>
    </source>
</evidence>
<evidence type="ECO:0000256" key="5">
    <source>
        <dbReference type="ARBA" id="ARBA00022786"/>
    </source>
</evidence>
<proteinExistence type="predicted"/>
<evidence type="ECO:0000256" key="8">
    <source>
        <dbReference type="ARBA" id="ARBA00023015"/>
    </source>
</evidence>
<dbReference type="GO" id="GO:0016579">
    <property type="term" value="P:protein deubiquitination"/>
    <property type="evidence" value="ECO:0007669"/>
    <property type="project" value="InterPro"/>
</dbReference>
<dbReference type="SMART" id="SM01246">
    <property type="entry name" value="Josephin"/>
    <property type="match status" value="1"/>
</dbReference>
<sequence length="247" mass="28210">MTDTIYFEKQETIFTIDFLQEIARELDRREQEVLSTGARFRSENADRSGFFSIQVIQLALETLSTVRLLPYDNPDAKRYRENPSIARAYLLNSNKHWFAARKFASKHWFLLNSLRNGPEYMASGYFDVYLPQLQADGVSIFVVVGPLPECFADSVMDSTFDPSWNVMPTVQNNKEFGVRDDIAEAIHHSLQEEARRRADRMAEEDAVAIASAMSKETWKEEDAMAMSVELSLNSRQNGNNLSACVTK</sequence>
<keyword evidence="10" id="KW-0539">Nucleus</keyword>
<dbReference type="PRINTS" id="PR01233">
    <property type="entry name" value="JOSEPHIN"/>
</dbReference>
<comment type="caution">
    <text evidence="11">Lacks conserved residue(s) required for the propagation of feature annotation.</text>
</comment>
<dbReference type="Pfam" id="PF02099">
    <property type="entry name" value="Josephin"/>
    <property type="match status" value="1"/>
</dbReference>
<evidence type="ECO:0000256" key="3">
    <source>
        <dbReference type="ARBA" id="ARBA00012759"/>
    </source>
</evidence>
<keyword evidence="8" id="KW-0805">Transcription regulation</keyword>
<keyword evidence="9" id="KW-0804">Transcription</keyword>
<reference evidence="14" key="1">
    <citation type="submission" date="2022-11" db="UniProtKB">
        <authorList>
            <consortium name="WormBaseParasite"/>
        </authorList>
    </citation>
    <scope>IDENTIFICATION</scope>
</reference>
<dbReference type="Proteomes" id="UP000887574">
    <property type="component" value="Unplaced"/>
</dbReference>
<evidence type="ECO:0000256" key="11">
    <source>
        <dbReference type="PROSITE-ProRule" id="PRU00331"/>
    </source>
</evidence>
<comment type="subcellular location">
    <subcellularLocation>
        <location evidence="2">Nucleus</location>
    </subcellularLocation>
</comment>
<keyword evidence="4" id="KW-0645">Protease</keyword>
<name>A0A915DH54_9BILA</name>
<evidence type="ECO:0000313" key="13">
    <source>
        <dbReference type="Proteomes" id="UP000887574"/>
    </source>
</evidence>
<dbReference type="InterPro" id="IPR033865">
    <property type="entry name" value="Ataxin-3"/>
</dbReference>
<evidence type="ECO:0000256" key="10">
    <source>
        <dbReference type="ARBA" id="ARBA00023242"/>
    </source>
</evidence>
<dbReference type="EC" id="3.4.19.12" evidence="3"/>
<dbReference type="GO" id="GO:0004843">
    <property type="term" value="F:cysteine-type deubiquitinase activity"/>
    <property type="evidence" value="ECO:0007669"/>
    <property type="project" value="UniProtKB-EC"/>
</dbReference>
<dbReference type="AlphaFoldDB" id="A0A915DH54"/>
<dbReference type="Gene3D" id="1.10.287.10">
    <property type="entry name" value="S15/NS1, RNA-binding"/>
    <property type="match status" value="1"/>
</dbReference>
<keyword evidence="6" id="KW-0378">Hydrolase</keyword>
<evidence type="ECO:0000259" key="12">
    <source>
        <dbReference type="PROSITE" id="PS50957"/>
    </source>
</evidence>
<dbReference type="InterPro" id="IPR006155">
    <property type="entry name" value="Josephin"/>
</dbReference>
<keyword evidence="13" id="KW-1185">Reference proteome</keyword>
<dbReference type="WBParaSite" id="jg19407">
    <property type="protein sequence ID" value="jg19407"/>
    <property type="gene ID" value="jg19407"/>
</dbReference>
<dbReference type="PANTHER" id="PTHR14159">
    <property type="entry name" value="ATAXIN-3-RELATED"/>
    <property type="match status" value="1"/>
</dbReference>
<evidence type="ECO:0000256" key="4">
    <source>
        <dbReference type="ARBA" id="ARBA00022670"/>
    </source>
</evidence>
<keyword evidence="5" id="KW-0833">Ubl conjugation pathway</keyword>
<evidence type="ECO:0000256" key="2">
    <source>
        <dbReference type="ARBA" id="ARBA00004123"/>
    </source>
</evidence>